<gene>
    <name evidence="1" type="ORF">KIN20_021586</name>
    <name evidence="2" type="ORF">KIN20_032763</name>
    <name evidence="3" type="ORF">KIN20_032768</name>
</gene>
<dbReference type="AlphaFoldDB" id="A0AAD5MSZ3"/>
<reference evidence="1" key="1">
    <citation type="submission" date="2021-06" db="EMBL/GenBank/DDBJ databases">
        <title>Parelaphostrongylus tenuis whole genome reference sequence.</title>
        <authorList>
            <person name="Garwood T.J."/>
            <person name="Larsen P.A."/>
            <person name="Fountain-Jones N.M."/>
            <person name="Garbe J.R."/>
            <person name="Macchietto M.G."/>
            <person name="Kania S.A."/>
            <person name="Gerhold R.W."/>
            <person name="Richards J.E."/>
            <person name="Wolf T.M."/>
        </authorList>
    </citation>
    <scope>NUCLEOTIDE SEQUENCE</scope>
    <source>
        <strain evidence="1">MNPRO001-30</strain>
        <tissue evidence="1">Meninges</tissue>
    </source>
</reference>
<evidence type="ECO:0000313" key="1">
    <source>
        <dbReference type="EMBL" id="KAJ1362153.1"/>
    </source>
</evidence>
<accession>A0AAD5MSZ3</accession>
<keyword evidence="4" id="KW-1185">Reference proteome</keyword>
<evidence type="ECO:0000313" key="3">
    <source>
        <dbReference type="EMBL" id="KAJ1370940.1"/>
    </source>
</evidence>
<dbReference type="EMBL" id="JAHQIW010006877">
    <property type="protein sequence ID" value="KAJ1370935.1"/>
    <property type="molecule type" value="Genomic_DNA"/>
</dbReference>
<evidence type="ECO:0000313" key="2">
    <source>
        <dbReference type="EMBL" id="KAJ1370935.1"/>
    </source>
</evidence>
<dbReference type="EMBL" id="JAHQIW010004384">
    <property type="protein sequence ID" value="KAJ1362153.1"/>
    <property type="molecule type" value="Genomic_DNA"/>
</dbReference>
<sequence length="108" mass="11447">MADSAIAQQTITRLCGPLLHHAAPSSGGPVAENLDKASTKGEWVASSGSQTFPTWKPLPLLLLPHQALLQRPRIEFGVHVGLVVHSNTGVGDQTFACSILARSDRVVD</sequence>
<organism evidence="1 4">
    <name type="scientific">Parelaphostrongylus tenuis</name>
    <name type="common">Meningeal worm</name>
    <dbReference type="NCBI Taxonomy" id="148309"/>
    <lineage>
        <taxon>Eukaryota</taxon>
        <taxon>Metazoa</taxon>
        <taxon>Ecdysozoa</taxon>
        <taxon>Nematoda</taxon>
        <taxon>Chromadorea</taxon>
        <taxon>Rhabditida</taxon>
        <taxon>Rhabditina</taxon>
        <taxon>Rhabditomorpha</taxon>
        <taxon>Strongyloidea</taxon>
        <taxon>Metastrongylidae</taxon>
        <taxon>Parelaphostrongylus</taxon>
    </lineage>
</organism>
<dbReference type="EMBL" id="JAHQIW010006878">
    <property type="protein sequence ID" value="KAJ1370940.1"/>
    <property type="molecule type" value="Genomic_DNA"/>
</dbReference>
<protein>
    <submittedName>
        <fullName evidence="1">Uncharacterized protein</fullName>
    </submittedName>
</protein>
<comment type="caution">
    <text evidence="1">The sequence shown here is derived from an EMBL/GenBank/DDBJ whole genome shotgun (WGS) entry which is preliminary data.</text>
</comment>
<name>A0AAD5MSZ3_PARTN</name>
<dbReference type="Proteomes" id="UP001196413">
    <property type="component" value="Unassembled WGS sequence"/>
</dbReference>
<evidence type="ECO:0000313" key="4">
    <source>
        <dbReference type="Proteomes" id="UP001196413"/>
    </source>
</evidence>
<proteinExistence type="predicted"/>